<evidence type="ECO:0000313" key="3">
    <source>
        <dbReference type="EMBL" id="OTG34952.1"/>
    </source>
</evidence>
<accession>A0A251VJ24</accession>
<dbReference type="GO" id="GO:0004843">
    <property type="term" value="F:cysteine-type deubiquitinase activity"/>
    <property type="evidence" value="ECO:0007669"/>
    <property type="project" value="InterPro"/>
</dbReference>
<dbReference type="InterPro" id="IPR038765">
    <property type="entry name" value="Papain-like_cys_pep_sf"/>
</dbReference>
<organism evidence="3 4">
    <name type="scientific">Helianthus annuus</name>
    <name type="common">Common sunflower</name>
    <dbReference type="NCBI Taxonomy" id="4232"/>
    <lineage>
        <taxon>Eukaryota</taxon>
        <taxon>Viridiplantae</taxon>
        <taxon>Streptophyta</taxon>
        <taxon>Embryophyta</taxon>
        <taxon>Tracheophyta</taxon>
        <taxon>Spermatophyta</taxon>
        <taxon>Magnoliopsida</taxon>
        <taxon>eudicotyledons</taxon>
        <taxon>Gunneridae</taxon>
        <taxon>Pentapetalae</taxon>
        <taxon>asterids</taxon>
        <taxon>campanulids</taxon>
        <taxon>Asterales</taxon>
        <taxon>Asteraceae</taxon>
        <taxon>Asteroideae</taxon>
        <taxon>Heliantheae alliance</taxon>
        <taxon>Heliantheae</taxon>
        <taxon>Helianthus</taxon>
    </lineage>
</organism>
<keyword evidence="3" id="KW-0378">Hydrolase</keyword>
<feature type="domain" description="Peptidase C19 ubiquitin carboxyl-terminal hydrolase" evidence="2">
    <location>
        <begin position="100"/>
        <end position="423"/>
    </location>
</feature>
<comment type="similarity">
    <text evidence="1">Belongs to the peptidase C19 family.</text>
</comment>
<gene>
    <name evidence="3" type="ORF">HannXRQ_Chr02g0051501</name>
</gene>
<sequence length="524" mass="59822">MSNSIAVLLDPLRAHTSSAEPHSSVTHHHAQHFLTFLPILSPQHDSPQRNFIPYASSLCMLSLMPNDVQFMFGSLDAATLRSAGFNNRSTETKITKKSQPSKLVKNNNTDEIVYKNGNAHDSCSLSFSNGIKEHKQKYEEPPASLVPESVDQSISQKCVTEAETFVRSFEALDVNDTKDNNLSPLINPYATATELLPRGLIGYPTLRAFVEFISGFDVPSGRRSKKEDEFLLEIGKPLRPVMFDSVLNNFSPDMPNSFSGRPRWTNEEMRRTHLQRALGSHRVIGFLRPRPLPLPPMPPNCSKTERNWRPSFVDHIARGCSRDKFLLLMGEKFHWLRDEDGDSWETVGPRNKTAITRKQSFIPSKLSEIFGGQLKSVVKARVRGRKYELVATITHHGREPSKGHYTSDILHTSGKWLRYDDASHRLLIFLSTKWFMTKLMFSSTSSSRFTRYRVNPNQQQRNKNSSSNTTIRTLTLVYIPPTRRQAAGQQKSNMWALYNETTHNHLRSDLIEHVWQFSRVNNNE</sequence>
<dbReference type="InterPro" id="IPR001394">
    <property type="entry name" value="Peptidase_C19_UCH"/>
</dbReference>
<dbReference type="AlphaFoldDB" id="A0A251VJ24"/>
<evidence type="ECO:0000313" key="4">
    <source>
        <dbReference type="Proteomes" id="UP000215914"/>
    </source>
</evidence>
<reference evidence="4" key="1">
    <citation type="journal article" date="2017" name="Nature">
        <title>The sunflower genome provides insights into oil metabolism, flowering and Asterid evolution.</title>
        <authorList>
            <person name="Badouin H."/>
            <person name="Gouzy J."/>
            <person name="Grassa C.J."/>
            <person name="Murat F."/>
            <person name="Staton S.E."/>
            <person name="Cottret L."/>
            <person name="Lelandais-Briere C."/>
            <person name="Owens G.L."/>
            <person name="Carrere S."/>
            <person name="Mayjonade B."/>
            <person name="Legrand L."/>
            <person name="Gill N."/>
            <person name="Kane N.C."/>
            <person name="Bowers J.E."/>
            <person name="Hubner S."/>
            <person name="Bellec A."/>
            <person name="Berard A."/>
            <person name="Berges H."/>
            <person name="Blanchet N."/>
            <person name="Boniface M.C."/>
            <person name="Brunel D."/>
            <person name="Catrice O."/>
            <person name="Chaidir N."/>
            <person name="Claudel C."/>
            <person name="Donnadieu C."/>
            <person name="Faraut T."/>
            <person name="Fievet G."/>
            <person name="Helmstetter N."/>
            <person name="King M."/>
            <person name="Knapp S.J."/>
            <person name="Lai Z."/>
            <person name="Le Paslier M.C."/>
            <person name="Lippi Y."/>
            <person name="Lorenzon L."/>
            <person name="Mandel J.R."/>
            <person name="Marage G."/>
            <person name="Marchand G."/>
            <person name="Marquand E."/>
            <person name="Bret-Mestries E."/>
            <person name="Morien E."/>
            <person name="Nambeesan S."/>
            <person name="Nguyen T."/>
            <person name="Pegot-Espagnet P."/>
            <person name="Pouilly N."/>
            <person name="Raftis F."/>
            <person name="Sallet E."/>
            <person name="Schiex T."/>
            <person name="Thomas J."/>
            <person name="Vandecasteele C."/>
            <person name="Vares D."/>
            <person name="Vear F."/>
            <person name="Vautrin S."/>
            <person name="Crespi M."/>
            <person name="Mangin B."/>
            <person name="Burke J.M."/>
            <person name="Salse J."/>
            <person name="Munos S."/>
            <person name="Vincourt P."/>
            <person name="Rieseberg L.H."/>
            <person name="Langlade N.B."/>
        </authorList>
    </citation>
    <scope>NUCLEOTIDE SEQUENCE [LARGE SCALE GENOMIC DNA]</scope>
    <source>
        <strain evidence="4">cv. SF193</strain>
    </source>
</reference>
<name>A0A251VJ24_HELAN</name>
<dbReference type="Gene3D" id="3.90.70.10">
    <property type="entry name" value="Cysteine proteinases"/>
    <property type="match status" value="1"/>
</dbReference>
<evidence type="ECO:0000259" key="2">
    <source>
        <dbReference type="Pfam" id="PF00443"/>
    </source>
</evidence>
<keyword evidence="4" id="KW-1185">Reference proteome</keyword>
<dbReference type="Proteomes" id="UP000215914">
    <property type="component" value="Chromosome 2"/>
</dbReference>
<dbReference type="EMBL" id="CM007891">
    <property type="protein sequence ID" value="OTG34952.1"/>
    <property type="molecule type" value="Genomic_DNA"/>
</dbReference>
<dbReference type="STRING" id="4232.A0A251VJ24"/>
<dbReference type="SUPFAM" id="SSF54001">
    <property type="entry name" value="Cysteine proteinases"/>
    <property type="match status" value="1"/>
</dbReference>
<dbReference type="GO" id="GO:0016579">
    <property type="term" value="P:protein deubiquitination"/>
    <property type="evidence" value="ECO:0007669"/>
    <property type="project" value="InterPro"/>
</dbReference>
<proteinExistence type="inferred from homology"/>
<dbReference type="Pfam" id="PF00443">
    <property type="entry name" value="UCH"/>
    <property type="match status" value="1"/>
</dbReference>
<dbReference type="CDD" id="cd02257">
    <property type="entry name" value="Peptidase_C19"/>
    <property type="match status" value="1"/>
</dbReference>
<protein>
    <submittedName>
        <fullName evidence="3">Putative peptidase C19, ubiquitin carboxyl-terminal hydrolase</fullName>
    </submittedName>
</protein>
<dbReference type="InParanoid" id="A0A251VJ24"/>
<dbReference type="PROSITE" id="PS00973">
    <property type="entry name" value="USP_2"/>
    <property type="match status" value="1"/>
</dbReference>
<evidence type="ECO:0000256" key="1">
    <source>
        <dbReference type="ARBA" id="ARBA00009085"/>
    </source>
</evidence>
<dbReference type="InterPro" id="IPR018200">
    <property type="entry name" value="USP_CS"/>
</dbReference>